<gene>
    <name evidence="2" type="ORF">EV356DRAFT_446548</name>
</gene>
<proteinExistence type="predicted"/>
<dbReference type="InterPro" id="IPR011990">
    <property type="entry name" value="TPR-like_helical_dom_sf"/>
</dbReference>
<dbReference type="PANTHER" id="PTHR43628">
    <property type="entry name" value="ACTIVATOR OF C KINASE PROTEIN 1-RELATED"/>
    <property type="match status" value="1"/>
</dbReference>
<evidence type="ECO:0000313" key="2">
    <source>
        <dbReference type="EMBL" id="KAF2234515.1"/>
    </source>
</evidence>
<dbReference type="Proteomes" id="UP000800092">
    <property type="component" value="Unassembled WGS sequence"/>
</dbReference>
<feature type="compositionally biased region" description="Polar residues" evidence="1">
    <location>
        <begin position="315"/>
        <end position="380"/>
    </location>
</feature>
<feature type="region of interest" description="Disordered" evidence="1">
    <location>
        <begin position="143"/>
        <end position="380"/>
    </location>
</feature>
<dbReference type="EMBL" id="ML991798">
    <property type="protein sequence ID" value="KAF2234515.1"/>
    <property type="molecule type" value="Genomic_DNA"/>
</dbReference>
<dbReference type="GO" id="GO:0010972">
    <property type="term" value="P:negative regulation of G2/M transition of mitotic cell cycle"/>
    <property type="evidence" value="ECO:0007669"/>
    <property type="project" value="TreeGrafter"/>
</dbReference>
<feature type="compositionally biased region" description="Low complexity" evidence="1">
    <location>
        <begin position="461"/>
        <end position="477"/>
    </location>
</feature>
<dbReference type="OrthoDB" id="2384430at2759"/>
<name>A0A6A6H8Y9_VIRVR</name>
<feature type="region of interest" description="Disordered" evidence="1">
    <location>
        <begin position="59"/>
        <end position="123"/>
    </location>
</feature>
<dbReference type="Pfam" id="PF08238">
    <property type="entry name" value="Sel1"/>
    <property type="match status" value="3"/>
</dbReference>
<evidence type="ECO:0000313" key="3">
    <source>
        <dbReference type="Proteomes" id="UP000800092"/>
    </source>
</evidence>
<sequence>MSKRPDFIDLRSASSNDLPRPNVHLGDLPSPRTGEVPPALSPLDAFAMASRMLAKRFEEKQTNGRRISRLPHLDIANEFGRPRPGFSRADSGGMGSPMSVQSEPRADRGESRSDAIPSGLSPTLASQQIRPISQYPLLQNQPEQQKRLVRQNTAPSSSNTTPPVDYFDLPRSSSPEAIDPRYVVQQATPPSEAGQQSGDSYTSLPLRQRGLTSSTTSTRGTGPVRLAPTYSPQARPARSTSSIRSVPQDSGDDYDNRSISDSDYFRPRKLSGSSAFSGSQPQSPYTGATQRPPSVNSEYSIGGTRVPRGGINFSRPISRSGMNKPTTMDTPLRQGSNASSYTRPSLETMPSTDTRPSVDSPLRQDSGTGSATSHLDQNVQTPMSNASVDDYFAGGGPAPSYIYAKYSLPRGRTVERDSVNHLRNSWLHHFQFDAANVETQSVPSTPIGPFPPRRSSHRTNPSAPSVTAPSVSSTSTVKPHTHGSRPAAADLTPQEHLDKGIQLHSDGFLKESTYHLRLAAHAGLPTAMLLYALACRHGWGMRPSQEEGVRWLRKAVDSASLEVADDTALSSGTATDYTESKTRKAQFALSIYELGVSYMNGWGIAQDRSLALRCFEIAGSWGDVDALAEAGFCYTEGVGCRKDLKKAARFYRMAEARGMSMAGNSWIYKDKYMDDPPERQGRGRGRSVSKKEIKEKEKKPREKSRTRGLFSRRKHAGTPEPPPPAMGQ</sequence>
<feature type="region of interest" description="Disordered" evidence="1">
    <location>
        <begin position="672"/>
        <end position="728"/>
    </location>
</feature>
<evidence type="ECO:0008006" key="4">
    <source>
        <dbReference type="Google" id="ProtNLM"/>
    </source>
</evidence>
<keyword evidence="3" id="KW-1185">Reference proteome</keyword>
<feature type="compositionally biased region" description="Polar residues" evidence="1">
    <location>
        <begin position="150"/>
        <end position="162"/>
    </location>
</feature>
<dbReference type="SUPFAM" id="SSF81901">
    <property type="entry name" value="HCP-like"/>
    <property type="match status" value="1"/>
</dbReference>
<dbReference type="PANTHER" id="PTHR43628:SF11">
    <property type="entry name" value="PROTEIN DSF2"/>
    <property type="match status" value="1"/>
</dbReference>
<feature type="compositionally biased region" description="Basic residues" evidence="1">
    <location>
        <begin position="706"/>
        <end position="716"/>
    </location>
</feature>
<protein>
    <recommendedName>
        <fullName evidence="4">HCP-like protein</fullName>
    </recommendedName>
</protein>
<feature type="compositionally biased region" description="Basic and acidic residues" evidence="1">
    <location>
        <begin position="104"/>
        <end position="113"/>
    </location>
</feature>
<feature type="region of interest" description="Disordered" evidence="1">
    <location>
        <begin position="440"/>
        <end position="493"/>
    </location>
</feature>
<evidence type="ECO:0000256" key="1">
    <source>
        <dbReference type="SAM" id="MobiDB-lite"/>
    </source>
</evidence>
<dbReference type="InterPro" id="IPR006597">
    <property type="entry name" value="Sel1-like"/>
</dbReference>
<feature type="compositionally biased region" description="Pro residues" evidence="1">
    <location>
        <begin position="719"/>
        <end position="728"/>
    </location>
</feature>
<feature type="compositionally biased region" description="Basic and acidic residues" evidence="1">
    <location>
        <begin position="254"/>
        <end position="266"/>
    </location>
</feature>
<feature type="compositionally biased region" description="Polar residues" evidence="1">
    <location>
        <begin position="185"/>
        <end position="205"/>
    </location>
</feature>
<feature type="region of interest" description="Disordered" evidence="1">
    <location>
        <begin position="1"/>
        <end position="40"/>
    </location>
</feature>
<organism evidence="2 3">
    <name type="scientific">Viridothelium virens</name>
    <name type="common">Speckled blister lichen</name>
    <name type="synonym">Trypethelium virens</name>
    <dbReference type="NCBI Taxonomy" id="1048519"/>
    <lineage>
        <taxon>Eukaryota</taxon>
        <taxon>Fungi</taxon>
        <taxon>Dikarya</taxon>
        <taxon>Ascomycota</taxon>
        <taxon>Pezizomycotina</taxon>
        <taxon>Dothideomycetes</taxon>
        <taxon>Dothideomycetes incertae sedis</taxon>
        <taxon>Trypetheliales</taxon>
        <taxon>Trypetheliaceae</taxon>
        <taxon>Viridothelium</taxon>
    </lineage>
</organism>
<dbReference type="AlphaFoldDB" id="A0A6A6H8Y9"/>
<dbReference type="GO" id="GO:0032153">
    <property type="term" value="C:cell division site"/>
    <property type="evidence" value="ECO:0007669"/>
    <property type="project" value="TreeGrafter"/>
</dbReference>
<dbReference type="InterPro" id="IPR052945">
    <property type="entry name" value="Mitotic_Regulator"/>
</dbReference>
<feature type="compositionally biased region" description="Basic and acidic residues" evidence="1">
    <location>
        <begin position="672"/>
        <end position="681"/>
    </location>
</feature>
<dbReference type="SMART" id="SM00671">
    <property type="entry name" value="SEL1"/>
    <property type="match status" value="3"/>
</dbReference>
<reference evidence="2" key="1">
    <citation type="journal article" date="2020" name="Stud. Mycol.">
        <title>101 Dothideomycetes genomes: a test case for predicting lifestyles and emergence of pathogens.</title>
        <authorList>
            <person name="Haridas S."/>
            <person name="Albert R."/>
            <person name="Binder M."/>
            <person name="Bloem J."/>
            <person name="Labutti K."/>
            <person name="Salamov A."/>
            <person name="Andreopoulos B."/>
            <person name="Baker S."/>
            <person name="Barry K."/>
            <person name="Bills G."/>
            <person name="Bluhm B."/>
            <person name="Cannon C."/>
            <person name="Castanera R."/>
            <person name="Culley D."/>
            <person name="Daum C."/>
            <person name="Ezra D."/>
            <person name="Gonzalez J."/>
            <person name="Henrissat B."/>
            <person name="Kuo A."/>
            <person name="Liang C."/>
            <person name="Lipzen A."/>
            <person name="Lutzoni F."/>
            <person name="Magnuson J."/>
            <person name="Mondo S."/>
            <person name="Nolan M."/>
            <person name="Ohm R."/>
            <person name="Pangilinan J."/>
            <person name="Park H.-J."/>
            <person name="Ramirez L."/>
            <person name="Alfaro M."/>
            <person name="Sun H."/>
            <person name="Tritt A."/>
            <person name="Yoshinaga Y."/>
            <person name="Zwiers L.-H."/>
            <person name="Turgeon B."/>
            <person name="Goodwin S."/>
            <person name="Spatafora J."/>
            <person name="Crous P."/>
            <person name="Grigoriev I."/>
        </authorList>
    </citation>
    <scope>NUCLEOTIDE SEQUENCE</scope>
    <source>
        <strain evidence="2">Tuck. ex Michener</strain>
    </source>
</reference>
<dbReference type="Gene3D" id="1.25.40.10">
    <property type="entry name" value="Tetratricopeptide repeat domain"/>
    <property type="match status" value="1"/>
</dbReference>
<feature type="compositionally biased region" description="Polar residues" evidence="1">
    <location>
        <begin position="238"/>
        <end position="248"/>
    </location>
</feature>
<feature type="compositionally biased region" description="Basic and acidic residues" evidence="1">
    <location>
        <begin position="689"/>
        <end position="705"/>
    </location>
</feature>
<feature type="compositionally biased region" description="Polar residues" evidence="1">
    <location>
        <begin position="271"/>
        <end position="299"/>
    </location>
</feature>
<accession>A0A6A6H8Y9</accession>
<feature type="compositionally biased region" description="Low complexity" evidence="1">
    <location>
        <begin position="206"/>
        <end position="222"/>
    </location>
</feature>